<dbReference type="AlphaFoldDB" id="A0AA49GQQ1"/>
<reference evidence="2" key="2">
    <citation type="journal article" date="2024" name="Antonie Van Leeuwenhoek">
        <title>Roseihalotalea indica gen. nov., sp. nov., a halophilic Bacteroidetes from mesopelagic Southwest Indian Ocean with higher carbohydrate metabolic potential.</title>
        <authorList>
            <person name="Chen B."/>
            <person name="Zhang M."/>
            <person name="Lin D."/>
            <person name="Ye J."/>
            <person name="Tang K."/>
        </authorList>
    </citation>
    <scope>NUCLEOTIDE SEQUENCE</scope>
    <source>
        <strain evidence="2">TK19036</strain>
    </source>
</reference>
<keyword evidence="1" id="KW-0732">Signal</keyword>
<name>A0AA49GQQ1_9BACT</name>
<organism evidence="2">
    <name type="scientific">Roseihalotalea indica</name>
    <dbReference type="NCBI Taxonomy" id="2867963"/>
    <lineage>
        <taxon>Bacteria</taxon>
        <taxon>Pseudomonadati</taxon>
        <taxon>Bacteroidota</taxon>
        <taxon>Cytophagia</taxon>
        <taxon>Cytophagales</taxon>
        <taxon>Catalimonadaceae</taxon>
        <taxon>Roseihalotalea</taxon>
    </lineage>
</organism>
<sequence length="305" mass="34156">MKHNVFLYVKNHFGVLFALIFFGLAACEEEASCVTDNTNIVTLQFIKLINNEGGNSEEDFQDSVIVAAEGTIAGIPIGGASRIGLPLDPANNTTTFYVFRQVEEGVFRVDTLVLNYRREQSLISPECGPDQHFFDLDTALSTFDSIRVRNPEVLISNSTPNLQVFTCRYELTNVMRLQFTYQPEDTTKDTLFIKRVYSNISKEDLLQDTTIADGDDITVSVPVTRNDSQVQVFLETADAVPATYQVQAYYRQDTFQVADCLPQDRYRLDSAQLWINPDSLADPAPEVTSTTFNINTAVNAEVTIK</sequence>
<evidence type="ECO:0000256" key="1">
    <source>
        <dbReference type="SAM" id="SignalP"/>
    </source>
</evidence>
<dbReference type="PROSITE" id="PS51257">
    <property type="entry name" value="PROKAR_LIPOPROTEIN"/>
    <property type="match status" value="1"/>
</dbReference>
<accession>A0AA49GQQ1</accession>
<dbReference type="InterPro" id="IPR045607">
    <property type="entry name" value="DUF6452"/>
</dbReference>
<dbReference type="EMBL" id="CP120682">
    <property type="protein sequence ID" value="WKN38747.1"/>
    <property type="molecule type" value="Genomic_DNA"/>
</dbReference>
<evidence type="ECO:0000313" key="2">
    <source>
        <dbReference type="EMBL" id="WKN38747.1"/>
    </source>
</evidence>
<feature type="signal peptide" evidence="1">
    <location>
        <begin position="1"/>
        <end position="26"/>
    </location>
</feature>
<dbReference type="Pfam" id="PF20050">
    <property type="entry name" value="DUF6452"/>
    <property type="match status" value="1"/>
</dbReference>
<gene>
    <name evidence="2" type="ORF">K4G66_08525</name>
</gene>
<reference evidence="2" key="1">
    <citation type="journal article" date="2023" name="Comput. Struct. Biotechnol. J.">
        <title>Discovery of a novel marine Bacteroidetes with a rich repertoire of carbohydrate-active enzymes.</title>
        <authorList>
            <person name="Chen B."/>
            <person name="Liu G."/>
            <person name="Chen Q."/>
            <person name="Wang H."/>
            <person name="Liu L."/>
            <person name="Tang K."/>
        </authorList>
    </citation>
    <scope>NUCLEOTIDE SEQUENCE</scope>
    <source>
        <strain evidence="2">TK19036</strain>
    </source>
</reference>
<proteinExistence type="predicted"/>
<feature type="chain" id="PRO_5041225647" evidence="1">
    <location>
        <begin position="27"/>
        <end position="305"/>
    </location>
</feature>
<protein>
    <submittedName>
        <fullName evidence="2">DUF6452 family protein</fullName>
    </submittedName>
</protein>